<sequence length="154" mass="16239">MKLVSACLCGINCKYNGGNNLNPYLLELWKKNQVIPVCPEELGGLSTPRCPAEIIGGSGEDVLRGQARVIDANGNDLSRNFVQGALKTLELAHSSGAHSAIFKSRSPSCGAGSIYDGSFKSCLRSGDGVCTALLKQNGIKVISDEDIIIVRSKG</sequence>
<keyword evidence="2" id="KW-1185">Reference proteome</keyword>
<gene>
    <name evidence="1" type="ordered locus">Swol_1164</name>
</gene>
<proteinExistence type="predicted"/>
<dbReference type="PANTHER" id="PTHR30087">
    <property type="entry name" value="INNER MEMBRANE PROTEIN"/>
    <property type="match status" value="1"/>
</dbReference>
<dbReference type="eggNOG" id="COG1683">
    <property type="taxonomic scope" value="Bacteria"/>
</dbReference>
<dbReference type="AlphaFoldDB" id="Q0AXT1"/>
<dbReference type="STRING" id="335541.Swol_1164"/>
<protein>
    <submittedName>
        <fullName evidence="1">Uncharacterized protein</fullName>
    </submittedName>
</protein>
<dbReference type="Proteomes" id="UP000001968">
    <property type="component" value="Chromosome"/>
</dbReference>
<dbReference type="InterPro" id="IPR007553">
    <property type="entry name" value="2-thiour_desulf"/>
</dbReference>
<accession>Q0AXT1</accession>
<dbReference type="PANTHER" id="PTHR30087:SF1">
    <property type="entry name" value="HYPOTHETICAL CYTOSOLIC PROTEIN"/>
    <property type="match status" value="1"/>
</dbReference>
<evidence type="ECO:0000313" key="2">
    <source>
        <dbReference type="Proteomes" id="UP000001968"/>
    </source>
</evidence>
<dbReference type="RefSeq" id="WP_011640577.1">
    <property type="nucleotide sequence ID" value="NC_008346.1"/>
</dbReference>
<evidence type="ECO:0000313" key="1">
    <source>
        <dbReference type="EMBL" id="ABI68473.1"/>
    </source>
</evidence>
<dbReference type="EMBL" id="CP000448">
    <property type="protein sequence ID" value="ABI68473.1"/>
    <property type="molecule type" value="Genomic_DNA"/>
</dbReference>
<reference evidence="2" key="1">
    <citation type="journal article" date="2010" name="Environ. Microbiol.">
        <title>The genome of Syntrophomonas wolfei: new insights into syntrophic metabolism and biohydrogen production.</title>
        <authorList>
            <person name="Sieber J.R."/>
            <person name="Sims D.R."/>
            <person name="Han C."/>
            <person name="Kim E."/>
            <person name="Lykidis A."/>
            <person name="Lapidus A.L."/>
            <person name="McDonnald E."/>
            <person name="Rohlin L."/>
            <person name="Culley D.E."/>
            <person name="Gunsalus R."/>
            <person name="McInerney M.J."/>
        </authorList>
    </citation>
    <scope>NUCLEOTIDE SEQUENCE [LARGE SCALE GENOMIC DNA]</scope>
    <source>
        <strain evidence="2">DSM 2245B / Goettingen</strain>
    </source>
</reference>
<dbReference type="HOGENOM" id="CLU_076318_1_1_9"/>
<dbReference type="KEGG" id="swo:Swol_1164"/>
<dbReference type="Pfam" id="PF04463">
    <property type="entry name" value="2-thiour_desulf"/>
    <property type="match status" value="1"/>
</dbReference>
<name>Q0AXT1_SYNWW</name>
<organism evidence="1 2">
    <name type="scientific">Syntrophomonas wolfei subsp. wolfei (strain DSM 2245B / Goettingen)</name>
    <dbReference type="NCBI Taxonomy" id="335541"/>
    <lineage>
        <taxon>Bacteria</taxon>
        <taxon>Bacillati</taxon>
        <taxon>Bacillota</taxon>
        <taxon>Clostridia</taxon>
        <taxon>Eubacteriales</taxon>
        <taxon>Syntrophomonadaceae</taxon>
        <taxon>Syntrophomonas</taxon>
    </lineage>
</organism>
<dbReference type="OrthoDB" id="9797779at2"/>